<dbReference type="InterPro" id="IPR038770">
    <property type="entry name" value="Na+/solute_symporter_sf"/>
</dbReference>
<name>A0A151Y485_9GAMM</name>
<dbReference type="InterPro" id="IPR004710">
    <property type="entry name" value="Bilac:Na_transpt"/>
</dbReference>
<feature type="transmembrane region" description="Helical" evidence="5">
    <location>
        <begin position="138"/>
        <end position="157"/>
    </location>
</feature>
<keyword evidence="2 5" id="KW-0812">Transmembrane</keyword>
<dbReference type="Proteomes" id="UP000076276">
    <property type="component" value="Unassembled WGS sequence"/>
</dbReference>
<evidence type="ECO:0000256" key="1">
    <source>
        <dbReference type="ARBA" id="ARBA00004141"/>
    </source>
</evidence>
<dbReference type="Gene3D" id="1.20.1530.20">
    <property type="match status" value="1"/>
</dbReference>
<feature type="transmembrane region" description="Helical" evidence="5">
    <location>
        <begin position="169"/>
        <end position="187"/>
    </location>
</feature>
<dbReference type="AlphaFoldDB" id="A0A151Y485"/>
<feature type="transmembrane region" description="Helical" evidence="5">
    <location>
        <begin position="39"/>
        <end position="62"/>
    </location>
</feature>
<proteinExistence type="predicted"/>
<dbReference type="PANTHER" id="PTHR10361">
    <property type="entry name" value="SODIUM-BILE ACID COTRANSPORTER"/>
    <property type="match status" value="1"/>
</dbReference>
<sequence length="298" mass="32642">MDSAFITIGMPIALVIIMMGLGFEVTLNDFKRVKEHPKNVIIALFCQLILLISIAFCLAKLFKLEPLLAVGLMVLAASPGGSTANLFSYLFKGDIALNITLTAFNSVIAAFTLPLVATLSLTYFMRENTVIGIQFDKLIQVFLLILLPLVFGMLIRAKKPNFAKMMEKFIKYFSVIFLILICVGALIKEGDKLGVYFSSVGVVCALFCGISLSIGYFIPKLFKMTEAESRACAFEIGIHNSSVALTIAISVLGSVTIAIPAAVYSVIMIFFAFAVGLIFKAKDRRQMNSLYSRYSESP</sequence>
<gene>
    <name evidence="6" type="ORF">AZH43_07995</name>
</gene>
<keyword evidence="3 5" id="KW-1133">Transmembrane helix</keyword>
<evidence type="ECO:0000313" key="6">
    <source>
        <dbReference type="EMBL" id="KYQ72789.1"/>
    </source>
</evidence>
<dbReference type="EMBL" id="LUAW01000013">
    <property type="protein sequence ID" value="KYQ72789.1"/>
    <property type="molecule type" value="Genomic_DNA"/>
</dbReference>
<dbReference type="PANTHER" id="PTHR10361:SF24">
    <property type="entry name" value="P3 PROTEIN"/>
    <property type="match status" value="1"/>
</dbReference>
<comment type="caution">
    <text evidence="6">The sequence shown here is derived from an EMBL/GenBank/DDBJ whole genome shotgun (WGS) entry which is preliminary data.</text>
</comment>
<evidence type="ECO:0000256" key="5">
    <source>
        <dbReference type="SAM" id="Phobius"/>
    </source>
</evidence>
<dbReference type="STRING" id="1806892.AZH43_07995"/>
<feature type="transmembrane region" description="Helical" evidence="5">
    <location>
        <begin position="193"/>
        <end position="219"/>
    </location>
</feature>
<evidence type="ECO:0000313" key="7">
    <source>
        <dbReference type="Proteomes" id="UP000076276"/>
    </source>
</evidence>
<evidence type="ECO:0000256" key="4">
    <source>
        <dbReference type="ARBA" id="ARBA00023136"/>
    </source>
</evidence>
<feature type="transmembrane region" description="Helical" evidence="5">
    <location>
        <begin position="257"/>
        <end position="279"/>
    </location>
</feature>
<dbReference type="OrthoDB" id="9806785at2"/>
<comment type="subcellular location">
    <subcellularLocation>
        <location evidence="1">Membrane</location>
        <topology evidence="1">Multi-pass membrane protein</topology>
    </subcellularLocation>
</comment>
<feature type="transmembrane region" description="Helical" evidence="5">
    <location>
        <begin position="231"/>
        <end position="251"/>
    </location>
</feature>
<dbReference type="RefSeq" id="WP_067667140.1">
    <property type="nucleotide sequence ID" value="NZ_CBCSIK010000008.1"/>
</dbReference>
<feature type="transmembrane region" description="Helical" evidence="5">
    <location>
        <begin position="6"/>
        <end position="27"/>
    </location>
</feature>
<feature type="transmembrane region" description="Helical" evidence="5">
    <location>
        <begin position="103"/>
        <end position="126"/>
    </location>
</feature>
<feature type="transmembrane region" description="Helical" evidence="5">
    <location>
        <begin position="68"/>
        <end position="91"/>
    </location>
</feature>
<dbReference type="InterPro" id="IPR002657">
    <property type="entry name" value="BilAc:Na_symport/Acr3"/>
</dbReference>
<dbReference type="Pfam" id="PF01758">
    <property type="entry name" value="SBF"/>
    <property type="match status" value="1"/>
</dbReference>
<evidence type="ECO:0000256" key="3">
    <source>
        <dbReference type="ARBA" id="ARBA00022989"/>
    </source>
</evidence>
<keyword evidence="7" id="KW-1185">Reference proteome</keyword>
<organism evidence="6 7">
    <name type="scientific">Acinetobacter pragensis</name>
    <dbReference type="NCBI Taxonomy" id="1806892"/>
    <lineage>
        <taxon>Bacteria</taxon>
        <taxon>Pseudomonadati</taxon>
        <taxon>Pseudomonadota</taxon>
        <taxon>Gammaproteobacteria</taxon>
        <taxon>Moraxellales</taxon>
        <taxon>Moraxellaceae</taxon>
        <taxon>Acinetobacter</taxon>
    </lineage>
</organism>
<protein>
    <submittedName>
        <fullName evidence="6">Bile acid:sodium symporter</fullName>
    </submittedName>
</protein>
<keyword evidence="4 5" id="KW-0472">Membrane</keyword>
<dbReference type="GO" id="GO:0016020">
    <property type="term" value="C:membrane"/>
    <property type="evidence" value="ECO:0007669"/>
    <property type="project" value="UniProtKB-SubCell"/>
</dbReference>
<accession>A0A151Y485</accession>
<evidence type="ECO:0000256" key="2">
    <source>
        <dbReference type="ARBA" id="ARBA00022692"/>
    </source>
</evidence>
<reference evidence="6 7" key="1">
    <citation type="submission" date="2016-03" db="EMBL/GenBank/DDBJ databases">
        <title>Acinetobacter genomospecies 28 strain ANC 4149.</title>
        <authorList>
            <person name="Radolfova-Krizova L."/>
            <person name="Nemec A."/>
        </authorList>
    </citation>
    <scope>NUCLEOTIDE SEQUENCE [LARGE SCALE GENOMIC DNA]</scope>
    <source>
        <strain evidence="6 7">ANC 4149</strain>
    </source>
</reference>